<dbReference type="PANTHER" id="PTHR22437">
    <property type="entry name" value="WINGED HELIX DOMAIN-CONTAINING PROTEIN"/>
    <property type="match status" value="1"/>
</dbReference>
<dbReference type="AlphaFoldDB" id="A0A669PW26"/>
<proteinExistence type="predicted"/>
<dbReference type="Proteomes" id="UP000472261">
    <property type="component" value="Unplaced"/>
</dbReference>
<feature type="region of interest" description="Disordered" evidence="1">
    <location>
        <begin position="493"/>
        <end position="514"/>
    </location>
</feature>
<dbReference type="InterPro" id="IPR040126">
    <property type="entry name" value="STOX1/2"/>
</dbReference>
<reference evidence="3" key="1">
    <citation type="submission" date="2025-08" db="UniProtKB">
        <authorList>
            <consortium name="Ensembl"/>
        </authorList>
    </citation>
    <scope>IDENTIFICATION</scope>
</reference>
<accession>A0A669PW26</accession>
<dbReference type="GO" id="GO:0005634">
    <property type="term" value="C:nucleus"/>
    <property type="evidence" value="ECO:0007669"/>
    <property type="project" value="TreeGrafter"/>
</dbReference>
<dbReference type="PANTHER" id="PTHR22437:SF1">
    <property type="entry name" value="STORKHEAD-BOX PROTEIN 1"/>
    <property type="match status" value="1"/>
</dbReference>
<evidence type="ECO:0000256" key="1">
    <source>
        <dbReference type="SAM" id="MobiDB-lite"/>
    </source>
</evidence>
<name>A0A669PW26_PHACC</name>
<protein>
    <submittedName>
        <fullName evidence="3">Storkhead box 1</fullName>
    </submittedName>
</protein>
<keyword evidence="4" id="KW-1185">Reference proteome</keyword>
<dbReference type="GO" id="GO:0006357">
    <property type="term" value="P:regulation of transcription by RNA polymerase II"/>
    <property type="evidence" value="ECO:0007669"/>
    <property type="project" value="InterPro"/>
</dbReference>
<evidence type="ECO:0000259" key="2">
    <source>
        <dbReference type="Pfam" id="PF10264"/>
    </source>
</evidence>
<dbReference type="GO" id="GO:0005737">
    <property type="term" value="C:cytoplasm"/>
    <property type="evidence" value="ECO:0007669"/>
    <property type="project" value="TreeGrafter"/>
</dbReference>
<feature type="domain" description="Winged helix Storkhead-box1" evidence="2">
    <location>
        <begin position="115"/>
        <end position="193"/>
    </location>
</feature>
<sequence length="915" mass="104576">MNKDNTFQLHLVFYSLALQEQMVKLAATLCLQQRAETANCSQELLVNADGFFPYKKKDCNGSCTCKGYPSNITGETVCQDFFFFLMLFVESNCSWKTKVKSNLSFPKCGTLPALMNPCSLSQSISLVKGICCTISDMNADQTMVTQKTLVEQLVKRYPGIAVPSQKILYNILGTLIKERKIYHTGEGYFIVTPNTYFVTNDAAEYSNRVWRTDSEDAYQANWESCADPVKENIATVSRCLPGQNMLCEQRLEQLMNQEPMGGGKKGCSEGEPLIQTQVISSSAENHSWNTMKTLTSVKEKLKCRRFGIGLFWRSTSKKEKHKEYSTFSAQFPPREWPVRDEDDLDNIPRDVEHEIIRCINPTLTVDNLIKHTRLMQNFEERKKNTTKDTSAEVLTLRQKCLSKECVQKTQIRTSKHKRKTKPNKEKQISRNNRKSHVHEPTPQSEKLEENISLLVTSQQPLDAAVESQVIYKKQIKNPFQGLSWRHSFYAKAHKGRINSQRKSRRRKQERDLQRFTKSLDSPRASEYEAEQLLAEMQADNTKQNKLPQAHRFSFQLKKNSLSDNVSYLHSSTLRIDDKHKYFLESNVSEDNVYRGTVKRNPGDIKKSPDFYTEDKSVRKEKAKHLLHLKGECCRYKADAECELLDQAANEFQNVHLSNYTTSVTREKEFSVTYRQKTDKKNELVFKYDCTNCPASMKLESDRFNNKCHLQNQKVHDCDKCSLLHLDDKFECKEPHQLLSCHAFSVTRDWSKAVQKVGTTLKISKLNIYPNRYNTTVNRHESGGYGYKGSADFAESICGSRKHQKPDLAEESCLCSQVLPVVSRKEEETSFTECMKASAVDFCDTNEADALQNRTCEMAEVVACHSLGPQAKETRIPPGKTGLILKNKYTVISGQNHTEGVENHSITGDSGIDSPR</sequence>
<dbReference type="Pfam" id="PF10264">
    <property type="entry name" value="WHD_Storkhead"/>
    <property type="match status" value="1"/>
</dbReference>
<dbReference type="OMA" id="PHTYFIT"/>
<reference evidence="3" key="2">
    <citation type="submission" date="2025-09" db="UniProtKB">
        <authorList>
            <consortium name="Ensembl"/>
        </authorList>
    </citation>
    <scope>IDENTIFICATION</scope>
</reference>
<evidence type="ECO:0000313" key="4">
    <source>
        <dbReference type="Proteomes" id="UP000472261"/>
    </source>
</evidence>
<evidence type="ECO:0000313" key="3">
    <source>
        <dbReference type="Ensembl" id="ENSPCLP00000012902.1"/>
    </source>
</evidence>
<dbReference type="GO" id="GO:0000977">
    <property type="term" value="F:RNA polymerase II transcription regulatory region sequence-specific DNA binding"/>
    <property type="evidence" value="ECO:0007669"/>
    <property type="project" value="TreeGrafter"/>
</dbReference>
<feature type="region of interest" description="Disordered" evidence="1">
    <location>
        <begin position="407"/>
        <end position="446"/>
    </location>
</feature>
<dbReference type="InterPro" id="IPR019391">
    <property type="entry name" value="Storkhead-box_WHD"/>
</dbReference>
<dbReference type="Ensembl" id="ENSPCLT00000017139.1">
    <property type="protein sequence ID" value="ENSPCLP00000012902.1"/>
    <property type="gene ID" value="ENSPCLG00000010585.1"/>
</dbReference>
<organism evidence="3 4">
    <name type="scientific">Phasianus colchicus</name>
    <name type="common">Common pheasant</name>
    <dbReference type="NCBI Taxonomy" id="9054"/>
    <lineage>
        <taxon>Eukaryota</taxon>
        <taxon>Metazoa</taxon>
        <taxon>Chordata</taxon>
        <taxon>Craniata</taxon>
        <taxon>Vertebrata</taxon>
        <taxon>Euteleostomi</taxon>
        <taxon>Archelosauria</taxon>
        <taxon>Archosauria</taxon>
        <taxon>Dinosauria</taxon>
        <taxon>Saurischia</taxon>
        <taxon>Theropoda</taxon>
        <taxon>Coelurosauria</taxon>
        <taxon>Aves</taxon>
        <taxon>Neognathae</taxon>
        <taxon>Galloanserae</taxon>
        <taxon>Galliformes</taxon>
        <taxon>Phasianidae</taxon>
        <taxon>Phasianinae</taxon>
        <taxon>Phasianus</taxon>
    </lineage>
</organism>
<feature type="compositionally biased region" description="Basic residues" evidence="1">
    <location>
        <begin position="493"/>
        <end position="507"/>
    </location>
</feature>